<evidence type="ECO:0000256" key="27">
    <source>
        <dbReference type="ARBA" id="ARBA00049031"/>
    </source>
</evidence>
<dbReference type="PANTHER" id="PTHR43070">
    <property type="match status" value="1"/>
</dbReference>
<comment type="catalytic activity">
    <reaction evidence="25">
        <text>L-aspartate + ATP = 4-phospho-L-aspartate + ADP</text>
        <dbReference type="Rhea" id="RHEA:23776"/>
        <dbReference type="ChEBI" id="CHEBI:29991"/>
        <dbReference type="ChEBI" id="CHEBI:30616"/>
        <dbReference type="ChEBI" id="CHEBI:57535"/>
        <dbReference type="ChEBI" id="CHEBI:456216"/>
        <dbReference type="EC" id="2.7.2.4"/>
    </reaction>
    <physiologicalReaction direction="left-to-right" evidence="25">
        <dbReference type="Rhea" id="RHEA:23777"/>
    </physiologicalReaction>
</comment>
<dbReference type="Pfam" id="PF00696">
    <property type="entry name" value="AA_kinase"/>
    <property type="match status" value="1"/>
</dbReference>
<evidence type="ECO:0000256" key="13">
    <source>
        <dbReference type="ARBA" id="ARBA00022723"/>
    </source>
</evidence>
<dbReference type="InterPro" id="IPR018042">
    <property type="entry name" value="Aspartate_kinase_CS"/>
</dbReference>
<dbReference type="FunFam" id="3.40.50.720:FF:000083">
    <property type="entry name" value="Bifunctional aspartokinase/homoserine dehydrogenase"/>
    <property type="match status" value="1"/>
</dbReference>
<evidence type="ECO:0000256" key="19">
    <source>
        <dbReference type="ARBA" id="ARBA00023027"/>
    </source>
</evidence>
<dbReference type="InterPro" id="IPR002912">
    <property type="entry name" value="ACT_dom"/>
</dbReference>
<dbReference type="InterPro" id="IPR001341">
    <property type="entry name" value="Asp_kinase"/>
</dbReference>
<dbReference type="UniPathway" id="UPA00050">
    <property type="reaction ID" value="UER00063"/>
</dbReference>
<keyword evidence="17" id="KW-0521">NADP</keyword>
<dbReference type="Gene3D" id="3.30.360.10">
    <property type="entry name" value="Dihydrodipicolinate Reductase, domain 2"/>
    <property type="match status" value="1"/>
</dbReference>
<dbReference type="Pfam" id="PF22468">
    <property type="entry name" value="ACT_9"/>
    <property type="match status" value="2"/>
</dbReference>
<dbReference type="Proteomes" id="UP000176050">
    <property type="component" value="Chromosome"/>
</dbReference>
<dbReference type="AlphaFoldDB" id="A0A1D8P5L6"/>
<comment type="function">
    <text evidence="24">Bifunctional aspartate kinase and homoserine dehydrogenase that catalyzes the first and the third steps toward the synthesis of lysine, methionine and threonine from aspartate.</text>
</comment>
<dbReference type="GO" id="GO:0009090">
    <property type="term" value="P:homoserine biosynthetic process"/>
    <property type="evidence" value="ECO:0007669"/>
    <property type="project" value="UniProtKB-ARBA"/>
</dbReference>
<dbReference type="GO" id="GO:0050661">
    <property type="term" value="F:NADP binding"/>
    <property type="evidence" value="ECO:0007669"/>
    <property type="project" value="InterPro"/>
</dbReference>
<comment type="similarity">
    <text evidence="7">In the C-terminal section; belongs to the homoserine dehydrogenase family.</text>
</comment>
<dbReference type="SUPFAM" id="SSF51735">
    <property type="entry name" value="NAD(P)-binding Rossmann-fold domains"/>
    <property type="match status" value="1"/>
</dbReference>
<dbReference type="GO" id="GO:0009088">
    <property type="term" value="P:threonine biosynthetic process"/>
    <property type="evidence" value="ECO:0007669"/>
    <property type="project" value="UniProtKB-UniPathway"/>
</dbReference>
<comment type="pathway">
    <text evidence="6">Amino-acid biosynthesis; L-threonine biosynthesis; L-threonine from L-aspartate: step 1/5.</text>
</comment>
<dbReference type="UniPathway" id="UPA00034">
    <property type="reaction ID" value="UER00015"/>
</dbReference>
<comment type="pathway">
    <text evidence="5">Amino-acid biosynthesis; L-methionine biosynthesis via de novo pathway; L-homoserine from L-aspartate: step 3/3.</text>
</comment>
<dbReference type="CDD" id="cd04922">
    <property type="entry name" value="ACT_AKi-HSDH-ThrA_2"/>
    <property type="match status" value="1"/>
</dbReference>
<dbReference type="Gene3D" id="3.30.2130.10">
    <property type="entry name" value="VC0802-like"/>
    <property type="match status" value="1"/>
</dbReference>
<dbReference type="InterPro" id="IPR036393">
    <property type="entry name" value="AceGlu_kinase-like_sf"/>
</dbReference>
<dbReference type="Gene3D" id="3.40.1160.10">
    <property type="entry name" value="Acetylglutamate kinase-like"/>
    <property type="match status" value="1"/>
</dbReference>
<dbReference type="Pfam" id="PF00742">
    <property type="entry name" value="Homoserine_dh"/>
    <property type="match status" value="1"/>
</dbReference>
<evidence type="ECO:0000256" key="15">
    <source>
        <dbReference type="ARBA" id="ARBA00022777"/>
    </source>
</evidence>
<evidence type="ECO:0000256" key="11">
    <source>
        <dbReference type="ARBA" id="ARBA00022679"/>
    </source>
</evidence>
<dbReference type="GO" id="GO:0009089">
    <property type="term" value="P:lysine biosynthetic process via diaminopimelate"/>
    <property type="evidence" value="ECO:0007669"/>
    <property type="project" value="UniProtKB-UniPathway"/>
</dbReference>
<dbReference type="PROSITE" id="PS01042">
    <property type="entry name" value="HOMOSER_DHGENASE"/>
    <property type="match status" value="1"/>
</dbReference>
<evidence type="ECO:0000256" key="12">
    <source>
        <dbReference type="ARBA" id="ARBA00022697"/>
    </source>
</evidence>
<evidence type="ECO:0000256" key="8">
    <source>
        <dbReference type="ARBA" id="ARBA00010046"/>
    </source>
</evidence>
<evidence type="ECO:0000313" key="30">
    <source>
        <dbReference type="Proteomes" id="UP000176050"/>
    </source>
</evidence>
<evidence type="ECO:0000256" key="7">
    <source>
        <dbReference type="ARBA" id="ARBA00007952"/>
    </source>
</evidence>
<evidence type="ECO:0000256" key="6">
    <source>
        <dbReference type="ARBA" id="ARBA00005139"/>
    </source>
</evidence>
<sequence length="816" mass="89696">MKILKFGGTSVANADNIKKVIDIAKKSSKNNPIIVVVSALGGTTDILLQAGIKAEKKDNKYLSEIESLENRHIFTVQELIKDSHQDEVISQVRTYFNQLVNILEGIYLINEFSNKTKDKIASFGEILSSYIISEAMKSQGVDAILKNAQELIITDESYTNAKVDFKVTEKNIQDFYAKNESPIVVVPGFVASTSKGENSTLGRGGSDYTASIFAKALNVTELEIWTDVSGMFTANPKLVKQAKPIKHISYQEAMELSHFGAKVLFPPTIQPVLEQKIPIRIKNTFDPGAEGTLITQNTNGNTSPAKGISHIENISLLTVEGSGMIGVPGFTKRILGTLSDANINVSLVTQSSSEHFLCMGIDSKDVTLAEKLFNKAFKYEMSQGIMDPLIIENNLAIIALVGDNMKSHQGISGKMFSTLGSNNVNIRAIAQGASEKNITAVIERKDAVKALNTLHNAFFEGDIKQLNLFVVGVGNVGGKLLEQIHMQQQYLIDEQHLDVRVIAVTNSKKMHFDTEGINLDNWKESLKEKGDKLDLEKFFKNVKSLNYRNSIFVDNTANAKISTLYADYLKNSIAVVTCNKIACSSEYENYQNLKFLARKYDAPFLFETNVGAGLPIIDTLKNLIMSGDKVTKIQAVLSGSLNFIFNEFNSQTSFHDVVVEAGVQGFTEPDPRIDLSGVDVMRKILILARESGNVMELDDIKNESFLPQSSLDADSVADFMATLEPEATHFKAISEAAEKENCRLKYVAEFDNGKAKVGLQHIPSDHPFYNLDGSDNIVLFFTERYSQQPLIIKGAGAGAAVTASGLFADIIRIGNK</sequence>
<comment type="pathway">
    <text evidence="3">Amino-acid biosynthesis; L-methionine biosynthesis via de novo pathway; L-homoserine from L-aspartate: step 1/3.</text>
</comment>
<evidence type="ECO:0000256" key="21">
    <source>
        <dbReference type="ARBA" id="ARBA00023154"/>
    </source>
</evidence>
<evidence type="ECO:0000256" key="4">
    <source>
        <dbReference type="ARBA" id="ARBA00005056"/>
    </source>
</evidence>
<comment type="similarity">
    <text evidence="8">In the N-terminal section; belongs to the aspartokinase family.</text>
</comment>
<evidence type="ECO:0000256" key="22">
    <source>
        <dbReference type="ARBA" id="ARBA00023167"/>
    </source>
</evidence>
<accession>A0A1D8P5L6</accession>
<dbReference type="UniPathway" id="UPA00051">
    <property type="reaction ID" value="UER00462"/>
</dbReference>
<dbReference type="SUPFAM" id="SSF55021">
    <property type="entry name" value="ACT-like"/>
    <property type="match status" value="2"/>
</dbReference>
<dbReference type="InterPro" id="IPR001048">
    <property type="entry name" value="Asp/Glu/Uridylate_kinase"/>
</dbReference>
<dbReference type="PIRSF" id="PIRSF000727">
    <property type="entry name" value="ThrA"/>
    <property type="match status" value="1"/>
</dbReference>
<comment type="pathway">
    <text evidence="2">Amino-acid biosynthesis; L-lysine biosynthesis via DAP pathway; (S)-tetrahydrodipicolinate from L-aspartate: step 1/4.</text>
</comment>
<evidence type="ECO:0000256" key="18">
    <source>
        <dbReference type="ARBA" id="ARBA00023002"/>
    </source>
</evidence>
<evidence type="ECO:0000256" key="3">
    <source>
        <dbReference type="ARBA" id="ARBA00004986"/>
    </source>
</evidence>
<dbReference type="SUPFAM" id="SSF55347">
    <property type="entry name" value="Glyceraldehyde-3-phosphate dehydrogenase-like, C-terminal domain"/>
    <property type="match status" value="1"/>
</dbReference>
<dbReference type="KEGG" id="lul:LPB138_03725"/>
<dbReference type="CDD" id="cd04243">
    <property type="entry name" value="AAK_AK-HSDH-like"/>
    <property type="match status" value="1"/>
</dbReference>
<dbReference type="InterPro" id="IPR054352">
    <property type="entry name" value="ACT_Aspartokinase"/>
</dbReference>
<dbReference type="NCBIfam" id="NF006959">
    <property type="entry name" value="PRK09436.1"/>
    <property type="match status" value="1"/>
</dbReference>
<feature type="domain" description="ACT" evidence="28">
    <location>
        <begin position="400"/>
        <end position="478"/>
    </location>
</feature>
<evidence type="ECO:0000256" key="16">
    <source>
        <dbReference type="ARBA" id="ARBA00022840"/>
    </source>
</evidence>
<dbReference type="GO" id="GO:0046872">
    <property type="term" value="F:metal ion binding"/>
    <property type="evidence" value="ECO:0007669"/>
    <property type="project" value="UniProtKB-KW"/>
</dbReference>
<dbReference type="PROSITE" id="PS51671">
    <property type="entry name" value="ACT"/>
    <property type="match status" value="1"/>
</dbReference>
<dbReference type="InterPro" id="IPR011147">
    <property type="entry name" value="Bifunc_Aspkin/hSer_DH"/>
</dbReference>
<evidence type="ECO:0000259" key="28">
    <source>
        <dbReference type="PROSITE" id="PS51671"/>
    </source>
</evidence>
<proteinExistence type="inferred from homology"/>
<comment type="catalytic activity">
    <reaction evidence="27">
        <text>L-homoserine + NAD(+) = L-aspartate 4-semialdehyde + NADH + H(+)</text>
        <dbReference type="Rhea" id="RHEA:15757"/>
        <dbReference type="ChEBI" id="CHEBI:15378"/>
        <dbReference type="ChEBI" id="CHEBI:57476"/>
        <dbReference type="ChEBI" id="CHEBI:57540"/>
        <dbReference type="ChEBI" id="CHEBI:57945"/>
        <dbReference type="ChEBI" id="CHEBI:537519"/>
        <dbReference type="EC" id="1.1.1.3"/>
    </reaction>
    <physiologicalReaction direction="right-to-left" evidence="27">
        <dbReference type="Rhea" id="RHEA:15759"/>
    </physiologicalReaction>
</comment>
<protein>
    <submittedName>
        <fullName evidence="29">Bifunctional aspartate kinase/homoserine dehydrogenase I</fullName>
    </submittedName>
</protein>
<evidence type="ECO:0000256" key="17">
    <source>
        <dbReference type="ARBA" id="ARBA00022857"/>
    </source>
</evidence>
<keyword evidence="22" id="KW-0486">Methionine biosynthesis</keyword>
<name>A0A1D8P5L6_9FLAO</name>
<evidence type="ECO:0000256" key="1">
    <source>
        <dbReference type="ARBA" id="ARBA00001920"/>
    </source>
</evidence>
<keyword evidence="21" id="KW-0457">Lysine biosynthesis</keyword>
<evidence type="ECO:0000256" key="24">
    <source>
        <dbReference type="ARBA" id="ARBA00044938"/>
    </source>
</evidence>
<keyword evidence="11" id="KW-0808">Transferase</keyword>
<dbReference type="GO" id="GO:0009086">
    <property type="term" value="P:methionine biosynthetic process"/>
    <property type="evidence" value="ECO:0007669"/>
    <property type="project" value="UniProtKB-KW"/>
</dbReference>
<comment type="pathway">
    <text evidence="4">Amino-acid biosynthesis; L-threonine biosynthesis; L-threonine from L-aspartate: step 3/5.</text>
</comment>
<comment type="subunit">
    <text evidence="9">Homotetramer.</text>
</comment>
<dbReference type="CDD" id="cd04921">
    <property type="entry name" value="ACT_AKi-HSDH-ThrA-like_1"/>
    <property type="match status" value="1"/>
</dbReference>
<keyword evidence="10" id="KW-0028">Amino-acid biosynthesis</keyword>
<evidence type="ECO:0000256" key="25">
    <source>
        <dbReference type="ARBA" id="ARBA00048561"/>
    </source>
</evidence>
<dbReference type="Pfam" id="PF03447">
    <property type="entry name" value="NAD_binding_3"/>
    <property type="match status" value="1"/>
</dbReference>
<evidence type="ECO:0000256" key="14">
    <source>
        <dbReference type="ARBA" id="ARBA00022741"/>
    </source>
</evidence>
<dbReference type="FunFam" id="3.30.2130.10:FF:000001">
    <property type="entry name" value="Bifunctional aspartokinase/homoserine dehydrogenase"/>
    <property type="match status" value="1"/>
</dbReference>
<dbReference type="InterPro" id="IPR019811">
    <property type="entry name" value="HDH_CS"/>
</dbReference>
<evidence type="ECO:0000256" key="2">
    <source>
        <dbReference type="ARBA" id="ARBA00004766"/>
    </source>
</evidence>
<dbReference type="PROSITE" id="PS00324">
    <property type="entry name" value="ASPARTOKINASE"/>
    <property type="match status" value="1"/>
</dbReference>
<dbReference type="InterPro" id="IPR042199">
    <property type="entry name" value="AsparK_Bifunc_asparK/hSer_DH"/>
</dbReference>
<dbReference type="GO" id="GO:0005524">
    <property type="term" value="F:ATP binding"/>
    <property type="evidence" value="ECO:0007669"/>
    <property type="project" value="UniProtKB-KW"/>
</dbReference>
<comment type="catalytic activity">
    <reaction evidence="26">
        <text>L-homoserine + NADP(+) = L-aspartate 4-semialdehyde + NADPH + H(+)</text>
        <dbReference type="Rhea" id="RHEA:15761"/>
        <dbReference type="ChEBI" id="CHEBI:15378"/>
        <dbReference type="ChEBI" id="CHEBI:57476"/>
        <dbReference type="ChEBI" id="CHEBI:57783"/>
        <dbReference type="ChEBI" id="CHEBI:58349"/>
        <dbReference type="ChEBI" id="CHEBI:537519"/>
        <dbReference type="EC" id="1.1.1.3"/>
    </reaction>
    <physiologicalReaction direction="right-to-left" evidence="26">
        <dbReference type="Rhea" id="RHEA:15763"/>
    </physiologicalReaction>
</comment>
<dbReference type="InterPro" id="IPR045865">
    <property type="entry name" value="ACT-like_dom_sf"/>
</dbReference>
<comment type="cofactor">
    <cofactor evidence="1">
        <name>a metal cation</name>
        <dbReference type="ChEBI" id="CHEBI:25213"/>
    </cofactor>
</comment>
<dbReference type="PANTHER" id="PTHR43070:SF3">
    <property type="entry name" value="HOMOSERINE DEHYDROGENASE"/>
    <property type="match status" value="1"/>
</dbReference>
<keyword evidence="18" id="KW-0560">Oxidoreductase</keyword>
<dbReference type="OrthoDB" id="9799110at2"/>
<evidence type="ECO:0000256" key="5">
    <source>
        <dbReference type="ARBA" id="ARBA00005062"/>
    </source>
</evidence>
<dbReference type="SUPFAM" id="SSF53633">
    <property type="entry name" value="Carbamate kinase-like"/>
    <property type="match status" value="1"/>
</dbReference>
<dbReference type="GO" id="GO:0004412">
    <property type="term" value="F:homoserine dehydrogenase activity"/>
    <property type="evidence" value="ECO:0007669"/>
    <property type="project" value="UniProtKB-EC"/>
</dbReference>
<dbReference type="Gene3D" id="1.20.120.1320">
    <property type="entry name" value="Aspartokinase, catalytic domain"/>
    <property type="match status" value="1"/>
</dbReference>
<keyword evidence="20" id="KW-0915">Sodium</keyword>
<keyword evidence="16" id="KW-0067">ATP-binding</keyword>
<dbReference type="InterPro" id="IPR005106">
    <property type="entry name" value="Asp/hSer_DH_NAD-bd"/>
</dbReference>
<evidence type="ECO:0000256" key="26">
    <source>
        <dbReference type="ARBA" id="ARBA00048841"/>
    </source>
</evidence>
<keyword evidence="15 29" id="KW-0418">Kinase</keyword>
<dbReference type="NCBIfam" id="TIGR00657">
    <property type="entry name" value="asp_kinases"/>
    <property type="match status" value="1"/>
</dbReference>
<evidence type="ECO:0000256" key="10">
    <source>
        <dbReference type="ARBA" id="ARBA00022605"/>
    </source>
</evidence>
<gene>
    <name evidence="29" type="ORF">LPB138_03725</name>
</gene>
<evidence type="ECO:0000256" key="9">
    <source>
        <dbReference type="ARBA" id="ARBA00011881"/>
    </source>
</evidence>
<dbReference type="Gene3D" id="3.40.50.720">
    <property type="entry name" value="NAD(P)-binding Rossmann-like Domain"/>
    <property type="match status" value="1"/>
</dbReference>
<dbReference type="EMBL" id="CP017478">
    <property type="protein sequence ID" value="AOW19847.1"/>
    <property type="molecule type" value="Genomic_DNA"/>
</dbReference>
<dbReference type="InterPro" id="IPR049638">
    <property type="entry name" value="AK-HD"/>
</dbReference>
<evidence type="ECO:0000313" key="29">
    <source>
        <dbReference type="EMBL" id="AOW19847.1"/>
    </source>
</evidence>
<keyword evidence="14" id="KW-0547">Nucleotide-binding</keyword>
<dbReference type="FunFam" id="3.30.360.10:FF:000006">
    <property type="entry name" value="Bifunctional aspartokinase/homoserine dehydrogenase"/>
    <property type="match status" value="1"/>
</dbReference>
<dbReference type="GO" id="GO:0004072">
    <property type="term" value="F:aspartate kinase activity"/>
    <property type="evidence" value="ECO:0007669"/>
    <property type="project" value="UniProtKB-EC"/>
</dbReference>
<dbReference type="STRING" id="1850246.LPB138_03725"/>
<evidence type="ECO:0000256" key="23">
    <source>
        <dbReference type="ARBA" id="ARBA00023268"/>
    </source>
</evidence>
<reference evidence="29 30" key="1">
    <citation type="submission" date="2016-10" db="EMBL/GenBank/DDBJ databases">
        <title>Lutibacter sp. LPB0138, isolated from marine gastropod.</title>
        <authorList>
            <person name="Kim E."/>
            <person name="Yi H."/>
        </authorList>
    </citation>
    <scope>NUCLEOTIDE SEQUENCE [LARGE SCALE GENOMIC DNA]</scope>
    <source>
        <strain evidence="29 30">LPB0138</strain>
    </source>
</reference>
<evidence type="ECO:0000256" key="20">
    <source>
        <dbReference type="ARBA" id="ARBA00023053"/>
    </source>
</evidence>
<organism evidence="29 30">
    <name type="scientific">Urechidicola croceus</name>
    <dbReference type="NCBI Taxonomy" id="1850246"/>
    <lineage>
        <taxon>Bacteria</taxon>
        <taxon>Pseudomonadati</taxon>
        <taxon>Bacteroidota</taxon>
        <taxon>Flavobacteriia</taxon>
        <taxon>Flavobacteriales</taxon>
        <taxon>Flavobacteriaceae</taxon>
        <taxon>Urechidicola</taxon>
    </lineage>
</organism>
<keyword evidence="30" id="KW-1185">Reference proteome</keyword>
<dbReference type="InterPro" id="IPR001342">
    <property type="entry name" value="HDH_cat"/>
</dbReference>
<keyword evidence="19" id="KW-0520">NAD</keyword>
<dbReference type="RefSeq" id="WP_070235986.1">
    <property type="nucleotide sequence ID" value="NZ_CP017478.1"/>
</dbReference>
<keyword evidence="23" id="KW-0511">Multifunctional enzyme</keyword>
<keyword evidence="13" id="KW-0479">Metal-binding</keyword>
<dbReference type="InterPro" id="IPR036291">
    <property type="entry name" value="NAD(P)-bd_dom_sf"/>
</dbReference>
<keyword evidence="12" id="KW-0791">Threonine biosynthesis</keyword>